<protein>
    <recommendedName>
        <fullName evidence="7">Protein kinase domain-containing protein</fullName>
    </recommendedName>
</protein>
<dbReference type="Proteomes" id="UP000295497">
    <property type="component" value="Chromosome"/>
</dbReference>
<feature type="region of interest" description="Disordered" evidence="6">
    <location>
        <begin position="511"/>
        <end position="565"/>
    </location>
</feature>
<keyword evidence="3" id="KW-0418">Kinase</keyword>
<accession>A0A4P2R555</accession>
<feature type="region of interest" description="Disordered" evidence="6">
    <location>
        <begin position="457"/>
        <end position="477"/>
    </location>
</feature>
<dbReference type="PROSITE" id="PS50011">
    <property type="entry name" value="PROTEIN_KINASE_DOM"/>
    <property type="match status" value="1"/>
</dbReference>
<name>A0A4P2R555_SORCE</name>
<dbReference type="PANTHER" id="PTHR43289:SF34">
    <property type="entry name" value="SERINE_THREONINE-PROTEIN KINASE YBDM-RELATED"/>
    <property type="match status" value="1"/>
</dbReference>
<evidence type="ECO:0000256" key="2">
    <source>
        <dbReference type="ARBA" id="ARBA00022741"/>
    </source>
</evidence>
<dbReference type="GO" id="GO:0004674">
    <property type="term" value="F:protein serine/threonine kinase activity"/>
    <property type="evidence" value="ECO:0007669"/>
    <property type="project" value="TreeGrafter"/>
</dbReference>
<feature type="compositionally biased region" description="Low complexity" evidence="6">
    <location>
        <begin position="378"/>
        <end position="387"/>
    </location>
</feature>
<organism evidence="8 9">
    <name type="scientific">Sorangium cellulosum</name>
    <name type="common">Polyangium cellulosum</name>
    <dbReference type="NCBI Taxonomy" id="56"/>
    <lineage>
        <taxon>Bacteria</taxon>
        <taxon>Pseudomonadati</taxon>
        <taxon>Myxococcota</taxon>
        <taxon>Polyangia</taxon>
        <taxon>Polyangiales</taxon>
        <taxon>Polyangiaceae</taxon>
        <taxon>Sorangium</taxon>
    </lineage>
</organism>
<keyword evidence="1" id="KW-0808">Transferase</keyword>
<dbReference type="PROSITE" id="PS00108">
    <property type="entry name" value="PROTEIN_KINASE_ST"/>
    <property type="match status" value="1"/>
</dbReference>
<evidence type="ECO:0000259" key="7">
    <source>
        <dbReference type="PROSITE" id="PS50011"/>
    </source>
</evidence>
<gene>
    <name evidence="8" type="ORF">SOCE836_101250</name>
</gene>
<feature type="compositionally biased region" description="Basic and acidic residues" evidence="6">
    <location>
        <begin position="359"/>
        <end position="376"/>
    </location>
</feature>
<dbReference type="EMBL" id="CP012672">
    <property type="protein sequence ID" value="AUX37888.1"/>
    <property type="molecule type" value="Genomic_DNA"/>
</dbReference>
<dbReference type="InterPro" id="IPR008271">
    <property type="entry name" value="Ser/Thr_kinase_AS"/>
</dbReference>
<evidence type="ECO:0000313" key="8">
    <source>
        <dbReference type="EMBL" id="AUX37888.1"/>
    </source>
</evidence>
<sequence>MSSAGGGPHRPGSLRGIPRPGEIVGGKYRVEHVIGQGGMGVVVAARHTTLKRRVALKFLLPEENRDAQDVARFLREAQAAAAIASQHVAHVIDVGTTEAGVPYFVMELLRGITLADLIERRGPLSIEDAVGYVLEVCEAIAEAHALGIVHRDLKPSNIFLAERDDGSSQIKVIDFGISKALDAGALGADGKLTATRMVLGSPPYMSPEHVRSARNVDTRTDIWAIGVILYEMLTARRPFEAEAASAIFASIVADPPAPPRSHRADIPDELERVILSCLEKRPYLRPQTVADLARSLAPLAPERARAPLERILCSGPGVATARTAPAGAHEPANVEGPTLTMELAGRRDAAGRASPPSAPRREPRAEPARDAAEPDPPRGAAAAGAPALRTATTVSTAKLWESATRARLAPEDRGDDEERASATTRGRRPRWGARHVLLGAAAVALAGLGVLALRRSGERAPDPKSEQHHREQQRQLVSEACKQSRVRLQSGAALGPLEGVGWEVDLWLARGGEPGAGDRPSPDGAAEAPARELAGDAQAPARERTGDTAPATGANAPATGANAPPLSAASLGDIAAGRRLTPALDAALSRVTDGTVTVKEGGPPSSRAFSHITVTFGEGYGRAFFDAQVRPRFVAVAERLYQTAGAELGALYARCAALEVPDLGVWFRGRDASGAAAALLYHMEVRAEPAPSAFAALAPLDAAGRVRALRARVSGAGLDDEALQALLDRLGAHVAPSQTGTAVTFPAEAPLRARIVSRELSDALASAERRAP</sequence>
<dbReference type="AlphaFoldDB" id="A0A4P2R555"/>
<evidence type="ECO:0000256" key="1">
    <source>
        <dbReference type="ARBA" id="ARBA00022679"/>
    </source>
</evidence>
<keyword evidence="4 5" id="KW-0067">ATP-binding</keyword>
<feature type="compositionally biased region" description="Basic and acidic residues" evidence="6">
    <location>
        <begin position="457"/>
        <end position="473"/>
    </location>
</feature>
<evidence type="ECO:0000256" key="3">
    <source>
        <dbReference type="ARBA" id="ARBA00022777"/>
    </source>
</evidence>
<feature type="region of interest" description="Disordered" evidence="6">
    <location>
        <begin position="320"/>
        <end position="339"/>
    </location>
</feature>
<keyword evidence="2 5" id="KW-0547">Nucleotide-binding</keyword>
<feature type="compositionally biased region" description="Low complexity" evidence="6">
    <location>
        <begin position="548"/>
        <end position="565"/>
    </location>
</feature>
<evidence type="ECO:0000313" key="9">
    <source>
        <dbReference type="Proteomes" id="UP000295497"/>
    </source>
</evidence>
<dbReference type="InterPro" id="IPR000719">
    <property type="entry name" value="Prot_kinase_dom"/>
</dbReference>
<dbReference type="PANTHER" id="PTHR43289">
    <property type="entry name" value="MITOGEN-ACTIVATED PROTEIN KINASE KINASE KINASE 20-RELATED"/>
    <property type="match status" value="1"/>
</dbReference>
<dbReference type="PROSITE" id="PS00107">
    <property type="entry name" value="PROTEIN_KINASE_ATP"/>
    <property type="match status" value="1"/>
</dbReference>
<evidence type="ECO:0000256" key="4">
    <source>
        <dbReference type="ARBA" id="ARBA00022840"/>
    </source>
</evidence>
<dbReference type="Gene3D" id="3.30.200.20">
    <property type="entry name" value="Phosphorylase Kinase, domain 1"/>
    <property type="match status" value="1"/>
</dbReference>
<dbReference type="GO" id="GO:0005524">
    <property type="term" value="F:ATP binding"/>
    <property type="evidence" value="ECO:0007669"/>
    <property type="project" value="UniProtKB-UniRule"/>
</dbReference>
<reference evidence="8 9" key="1">
    <citation type="submission" date="2015-09" db="EMBL/GenBank/DDBJ databases">
        <title>Sorangium comparison.</title>
        <authorList>
            <person name="Zaburannyi N."/>
            <person name="Bunk B."/>
            <person name="Overmann J."/>
            <person name="Mueller R."/>
        </authorList>
    </citation>
    <scope>NUCLEOTIDE SEQUENCE [LARGE SCALE GENOMIC DNA]</scope>
    <source>
        <strain evidence="8 9">So ce836</strain>
    </source>
</reference>
<feature type="binding site" evidence="5">
    <location>
        <position position="57"/>
    </location>
    <ligand>
        <name>ATP</name>
        <dbReference type="ChEBI" id="CHEBI:30616"/>
    </ligand>
</feature>
<feature type="region of interest" description="Disordered" evidence="6">
    <location>
        <begin position="1"/>
        <end position="20"/>
    </location>
</feature>
<dbReference type="RefSeq" id="WP_129580431.1">
    <property type="nucleotide sequence ID" value="NZ_CP012672.1"/>
</dbReference>
<dbReference type="SMART" id="SM00220">
    <property type="entry name" value="S_TKc"/>
    <property type="match status" value="1"/>
</dbReference>
<feature type="domain" description="Protein kinase" evidence="7">
    <location>
        <begin position="28"/>
        <end position="300"/>
    </location>
</feature>
<dbReference type="SUPFAM" id="SSF56112">
    <property type="entry name" value="Protein kinase-like (PK-like)"/>
    <property type="match status" value="1"/>
</dbReference>
<dbReference type="CDD" id="cd14014">
    <property type="entry name" value="STKc_PknB_like"/>
    <property type="match status" value="1"/>
</dbReference>
<dbReference type="InterPro" id="IPR017441">
    <property type="entry name" value="Protein_kinase_ATP_BS"/>
</dbReference>
<proteinExistence type="predicted"/>
<dbReference type="Gene3D" id="1.10.510.10">
    <property type="entry name" value="Transferase(Phosphotransferase) domain 1"/>
    <property type="match status" value="1"/>
</dbReference>
<dbReference type="Pfam" id="PF00069">
    <property type="entry name" value="Pkinase"/>
    <property type="match status" value="1"/>
</dbReference>
<dbReference type="InterPro" id="IPR011009">
    <property type="entry name" value="Kinase-like_dom_sf"/>
</dbReference>
<evidence type="ECO:0000256" key="6">
    <source>
        <dbReference type="SAM" id="MobiDB-lite"/>
    </source>
</evidence>
<feature type="region of interest" description="Disordered" evidence="6">
    <location>
        <begin position="347"/>
        <end position="428"/>
    </location>
</feature>
<evidence type="ECO:0000256" key="5">
    <source>
        <dbReference type="PROSITE-ProRule" id="PRU10141"/>
    </source>
</evidence>